<dbReference type="FunFam" id="3.40.33.10:FF:000002">
    <property type="entry name" value="Golgi-associated plant pathogenesis-related protein 1"/>
    <property type="match status" value="1"/>
</dbReference>
<gene>
    <name evidence="2" type="ORF">FBUS_02692</name>
</gene>
<accession>A0A8E0VJR8</accession>
<dbReference type="SMART" id="SM00198">
    <property type="entry name" value="SCP"/>
    <property type="match status" value="1"/>
</dbReference>
<dbReference type="PRINTS" id="PR00837">
    <property type="entry name" value="V5TPXLIKE"/>
</dbReference>
<dbReference type="GO" id="GO:0005576">
    <property type="term" value="C:extracellular region"/>
    <property type="evidence" value="ECO:0007669"/>
    <property type="project" value="InterPro"/>
</dbReference>
<dbReference type="PROSITE" id="PS01009">
    <property type="entry name" value="CRISP_1"/>
    <property type="match status" value="1"/>
</dbReference>
<dbReference type="InterPro" id="IPR002413">
    <property type="entry name" value="V5_allergen-like"/>
</dbReference>
<evidence type="ECO:0000313" key="2">
    <source>
        <dbReference type="EMBL" id="KAA0192361.1"/>
    </source>
</evidence>
<reference evidence="2" key="1">
    <citation type="submission" date="2019-05" db="EMBL/GenBank/DDBJ databases">
        <title>Annotation for the trematode Fasciolopsis buski.</title>
        <authorList>
            <person name="Choi Y.-J."/>
        </authorList>
    </citation>
    <scope>NUCLEOTIDE SEQUENCE</scope>
    <source>
        <strain evidence="2">HT</strain>
        <tissue evidence="2">Whole worm</tissue>
    </source>
</reference>
<comment type="caution">
    <text evidence="2">The sequence shown here is derived from an EMBL/GenBank/DDBJ whole genome shotgun (WGS) entry which is preliminary data.</text>
</comment>
<dbReference type="InterPro" id="IPR014044">
    <property type="entry name" value="CAP_dom"/>
</dbReference>
<name>A0A8E0VJR8_9TREM</name>
<sequence length="203" mass="22631">MDYGICVSGRINVEKKIDKSKRRIQFDFALVIIYATNERHCCPSPDFCLVHSFRSAHGCPKITYDAELARNAQSWASHLAKIGSLQHSKAQGYGENLAYKWSSAQASLSGKEASQMWYNEIQYHNFKGQFQPKSGHFTQLIWKGTKKAGFGRASSADGKAIYVVGRYTPAGNVLGQFADNVPKAPKPVKPCKLNFVPKHVVYV</sequence>
<dbReference type="InterPro" id="IPR035940">
    <property type="entry name" value="CAP_sf"/>
</dbReference>
<dbReference type="PANTHER" id="PTHR10334">
    <property type="entry name" value="CYSTEINE-RICH SECRETORY PROTEIN-RELATED"/>
    <property type="match status" value="1"/>
</dbReference>
<organism evidence="2 3">
    <name type="scientific">Fasciolopsis buskii</name>
    <dbReference type="NCBI Taxonomy" id="27845"/>
    <lineage>
        <taxon>Eukaryota</taxon>
        <taxon>Metazoa</taxon>
        <taxon>Spiralia</taxon>
        <taxon>Lophotrochozoa</taxon>
        <taxon>Platyhelminthes</taxon>
        <taxon>Trematoda</taxon>
        <taxon>Digenea</taxon>
        <taxon>Plagiorchiida</taxon>
        <taxon>Echinostomata</taxon>
        <taxon>Echinostomatoidea</taxon>
        <taxon>Fasciolidae</taxon>
        <taxon>Fasciolopsis</taxon>
    </lineage>
</organism>
<dbReference type="AlphaFoldDB" id="A0A8E0VJR8"/>
<dbReference type="EMBL" id="LUCM01005739">
    <property type="protein sequence ID" value="KAA0192361.1"/>
    <property type="molecule type" value="Genomic_DNA"/>
</dbReference>
<proteinExistence type="predicted"/>
<dbReference type="InterPro" id="IPR018244">
    <property type="entry name" value="Allrgn_V5/Tpx1_CS"/>
</dbReference>
<evidence type="ECO:0000313" key="3">
    <source>
        <dbReference type="Proteomes" id="UP000728185"/>
    </source>
</evidence>
<dbReference type="InterPro" id="IPR001283">
    <property type="entry name" value="CRISP-related"/>
</dbReference>
<dbReference type="CDD" id="cd05382">
    <property type="entry name" value="CAP_GAPR1-like"/>
    <property type="match status" value="1"/>
</dbReference>
<protein>
    <submittedName>
        <fullName evidence="2">Golgi-associated plant pathogenesis protein 1</fullName>
    </submittedName>
</protein>
<feature type="domain" description="SCP" evidence="1">
    <location>
        <begin position="43"/>
        <end position="175"/>
    </location>
</feature>
<dbReference type="InterPro" id="IPR034113">
    <property type="entry name" value="SCP_GAPR1-like"/>
</dbReference>
<dbReference type="Proteomes" id="UP000728185">
    <property type="component" value="Unassembled WGS sequence"/>
</dbReference>
<dbReference type="Pfam" id="PF00188">
    <property type="entry name" value="CAP"/>
    <property type="match status" value="1"/>
</dbReference>
<dbReference type="PRINTS" id="PR00838">
    <property type="entry name" value="V5ALLERGEN"/>
</dbReference>
<evidence type="ECO:0000259" key="1">
    <source>
        <dbReference type="SMART" id="SM00198"/>
    </source>
</evidence>
<dbReference type="OrthoDB" id="337038at2759"/>
<keyword evidence="3" id="KW-1185">Reference proteome</keyword>
<dbReference type="Gene3D" id="3.40.33.10">
    <property type="entry name" value="CAP"/>
    <property type="match status" value="1"/>
</dbReference>
<dbReference type="SUPFAM" id="SSF55797">
    <property type="entry name" value="PR-1-like"/>
    <property type="match status" value="1"/>
</dbReference>